<name>A0A9W6TN29_9STRA</name>
<protein>
    <submittedName>
        <fullName evidence="1">Unnamed protein product</fullName>
    </submittedName>
</protein>
<proteinExistence type="predicted"/>
<dbReference type="AlphaFoldDB" id="A0A9W6TN29"/>
<evidence type="ECO:0000313" key="1">
    <source>
        <dbReference type="EMBL" id="GMF16742.1"/>
    </source>
</evidence>
<dbReference type="EMBL" id="BSXW01000261">
    <property type="protein sequence ID" value="GMF16742.1"/>
    <property type="molecule type" value="Genomic_DNA"/>
</dbReference>
<organism evidence="1 2">
    <name type="scientific">Phytophthora lilii</name>
    <dbReference type="NCBI Taxonomy" id="2077276"/>
    <lineage>
        <taxon>Eukaryota</taxon>
        <taxon>Sar</taxon>
        <taxon>Stramenopiles</taxon>
        <taxon>Oomycota</taxon>
        <taxon>Peronosporomycetes</taxon>
        <taxon>Peronosporales</taxon>
        <taxon>Peronosporaceae</taxon>
        <taxon>Phytophthora</taxon>
    </lineage>
</organism>
<dbReference type="OrthoDB" id="89909at2759"/>
<gene>
    <name evidence="1" type="ORF">Plil01_000602200</name>
</gene>
<comment type="caution">
    <text evidence="1">The sequence shown here is derived from an EMBL/GenBank/DDBJ whole genome shotgun (WGS) entry which is preliminary data.</text>
</comment>
<reference evidence="1" key="1">
    <citation type="submission" date="2023-04" db="EMBL/GenBank/DDBJ databases">
        <title>Phytophthora lilii NBRC 32176.</title>
        <authorList>
            <person name="Ichikawa N."/>
            <person name="Sato H."/>
            <person name="Tonouchi N."/>
        </authorList>
    </citation>
    <scope>NUCLEOTIDE SEQUENCE</scope>
    <source>
        <strain evidence="1">NBRC 32176</strain>
    </source>
</reference>
<sequence length="89" mass="9960">MGNQIETLPTLAMMPPGMIIPELRLKNNPLRELPAALMAPDPFIMSLNVQNMSVTTLSEWVKTNTKVVWAYDAPFCALPMTDPTLRNVF</sequence>
<dbReference type="Proteomes" id="UP001165083">
    <property type="component" value="Unassembled WGS sequence"/>
</dbReference>
<keyword evidence="2" id="KW-1185">Reference proteome</keyword>
<accession>A0A9W6TN29</accession>
<evidence type="ECO:0000313" key="2">
    <source>
        <dbReference type="Proteomes" id="UP001165083"/>
    </source>
</evidence>